<keyword evidence="11" id="KW-1185">Reference proteome</keyword>
<dbReference type="Proteomes" id="UP000663855">
    <property type="component" value="Unassembled WGS sequence"/>
</dbReference>
<dbReference type="EMBL" id="CAJNOV010003853">
    <property type="protein sequence ID" value="CAF1155303.1"/>
    <property type="molecule type" value="Genomic_DNA"/>
</dbReference>
<dbReference type="AlphaFoldDB" id="A0A814T1A3"/>
<evidence type="ECO:0000313" key="9">
    <source>
        <dbReference type="EMBL" id="CAF4182261.1"/>
    </source>
</evidence>
<evidence type="ECO:0000313" key="5">
    <source>
        <dbReference type="EMBL" id="CAF2194055.1"/>
    </source>
</evidence>
<organism evidence="2 10">
    <name type="scientific">Rotaria magnacalcarata</name>
    <dbReference type="NCBI Taxonomy" id="392030"/>
    <lineage>
        <taxon>Eukaryota</taxon>
        <taxon>Metazoa</taxon>
        <taxon>Spiralia</taxon>
        <taxon>Gnathifera</taxon>
        <taxon>Rotifera</taxon>
        <taxon>Eurotatoria</taxon>
        <taxon>Bdelloidea</taxon>
        <taxon>Philodinida</taxon>
        <taxon>Philodinidae</taxon>
        <taxon>Rotaria</taxon>
    </lineage>
</organism>
<sequence>MHRCFHIVLPVLFVIISGAFSIAPGDPFSIDTDNHSDSSERLSSKHVVNTTQSSIELKLIDKNLLANQLTVIESNQTFIHENKLLPSTTIKSVQETFHIHRKHLTQIAQWKYTDPETHQTRYWYHTVGSRMGDGWIFDGILCQAYTQAKPDTIPIHGFHSESKDIWLNTLQTESKLLPIGNNQWQYDGIIFYAYKTSMNSSLLKPVRRYWNKINYGTEDVSEPRRSYFRMGDLTEDDLPGWRLEHLIFYAFPPDFNVTLLEN</sequence>
<evidence type="ECO:0000313" key="11">
    <source>
        <dbReference type="Proteomes" id="UP000663866"/>
    </source>
</evidence>
<dbReference type="EMBL" id="CAJOBI010014796">
    <property type="protein sequence ID" value="CAF4178805.1"/>
    <property type="molecule type" value="Genomic_DNA"/>
</dbReference>
<accession>A0A814T1A3</accession>
<dbReference type="Proteomes" id="UP000663866">
    <property type="component" value="Unassembled WGS sequence"/>
</dbReference>
<evidence type="ECO:0000313" key="6">
    <source>
        <dbReference type="EMBL" id="CAF4115792.1"/>
    </source>
</evidence>
<dbReference type="EMBL" id="CAJNRF010016383">
    <property type="protein sequence ID" value="CAF2194055.1"/>
    <property type="molecule type" value="Genomic_DNA"/>
</dbReference>
<dbReference type="Proteomes" id="UP000676336">
    <property type="component" value="Unassembled WGS sequence"/>
</dbReference>
<evidence type="ECO:0000313" key="7">
    <source>
        <dbReference type="EMBL" id="CAF4131478.1"/>
    </source>
</evidence>
<evidence type="ECO:0000313" key="4">
    <source>
        <dbReference type="EMBL" id="CAF2044520.1"/>
    </source>
</evidence>
<dbReference type="Proteomes" id="UP000681967">
    <property type="component" value="Unassembled WGS sequence"/>
</dbReference>
<dbReference type="Proteomes" id="UP000663824">
    <property type="component" value="Unassembled WGS sequence"/>
</dbReference>
<reference evidence="2" key="1">
    <citation type="submission" date="2021-02" db="EMBL/GenBank/DDBJ databases">
        <authorList>
            <person name="Nowell W R."/>
        </authorList>
    </citation>
    <scope>NUCLEOTIDE SEQUENCE</scope>
</reference>
<evidence type="ECO:0000313" key="8">
    <source>
        <dbReference type="EMBL" id="CAF4178805.1"/>
    </source>
</evidence>
<proteinExistence type="predicted"/>
<evidence type="ECO:0000313" key="3">
    <source>
        <dbReference type="EMBL" id="CAF1459080.1"/>
    </source>
</evidence>
<evidence type="ECO:0000313" key="2">
    <source>
        <dbReference type="EMBL" id="CAF1155303.1"/>
    </source>
</evidence>
<dbReference type="EMBL" id="CAJOBJ010009175">
    <property type="protein sequence ID" value="CAF4131478.1"/>
    <property type="molecule type" value="Genomic_DNA"/>
</dbReference>
<dbReference type="EMBL" id="CAJOBH010014598">
    <property type="protein sequence ID" value="CAF4182261.1"/>
    <property type="molecule type" value="Genomic_DNA"/>
</dbReference>
<evidence type="ECO:0000256" key="1">
    <source>
        <dbReference type="SAM" id="SignalP"/>
    </source>
</evidence>
<dbReference type="EMBL" id="CAJOBG010004554">
    <property type="protein sequence ID" value="CAF4115792.1"/>
    <property type="molecule type" value="Genomic_DNA"/>
</dbReference>
<dbReference type="EMBL" id="CAJNOW010005724">
    <property type="protein sequence ID" value="CAF1459080.1"/>
    <property type="molecule type" value="Genomic_DNA"/>
</dbReference>
<dbReference type="OrthoDB" id="9976777at2759"/>
<protein>
    <submittedName>
        <fullName evidence="2">Uncharacterized protein</fullName>
    </submittedName>
</protein>
<dbReference type="Proteomes" id="UP000663856">
    <property type="component" value="Unassembled WGS sequence"/>
</dbReference>
<feature type="signal peptide" evidence="1">
    <location>
        <begin position="1"/>
        <end position="21"/>
    </location>
</feature>
<keyword evidence="1" id="KW-0732">Signal</keyword>
<dbReference type="Proteomes" id="UP000681720">
    <property type="component" value="Unassembled WGS sequence"/>
</dbReference>
<comment type="caution">
    <text evidence="2">The sequence shown here is derived from an EMBL/GenBank/DDBJ whole genome shotgun (WGS) entry which is preliminary data.</text>
</comment>
<dbReference type="EMBL" id="CAJNRE010005392">
    <property type="protein sequence ID" value="CAF2044520.1"/>
    <property type="molecule type" value="Genomic_DNA"/>
</dbReference>
<gene>
    <name evidence="9" type="ORF">BYL167_LOCUS22873</name>
    <name evidence="2" type="ORF">CJN711_LOCUS9734</name>
    <name evidence="7" type="ORF">GIL414_LOCUS18553</name>
    <name evidence="3" type="ORF">KQP761_LOCUS12410</name>
    <name evidence="4" type="ORF">MBJ925_LOCUS11901</name>
    <name evidence="6" type="ORF">OVN521_LOCUS21685</name>
    <name evidence="8" type="ORF">SMN809_LOCUS20925</name>
    <name evidence="5" type="ORF">WKI299_LOCUS34138</name>
</gene>
<feature type="chain" id="PRO_5036225941" evidence="1">
    <location>
        <begin position="22"/>
        <end position="262"/>
    </location>
</feature>
<name>A0A814T1A3_9BILA</name>
<evidence type="ECO:0000313" key="10">
    <source>
        <dbReference type="Proteomes" id="UP000663855"/>
    </source>
</evidence>
<dbReference type="Proteomes" id="UP000663834">
    <property type="component" value="Unassembled WGS sequence"/>
</dbReference>